<gene>
    <name evidence="2" type="ORF">L207DRAFT_172750</name>
</gene>
<evidence type="ECO:0000313" key="3">
    <source>
        <dbReference type="Proteomes" id="UP000235786"/>
    </source>
</evidence>
<accession>A0A2J6R308</accession>
<evidence type="ECO:0000313" key="2">
    <source>
        <dbReference type="EMBL" id="PMD32898.1"/>
    </source>
</evidence>
<reference evidence="2 3" key="1">
    <citation type="submission" date="2016-04" db="EMBL/GenBank/DDBJ databases">
        <title>A degradative enzymes factory behind the ericoid mycorrhizal symbiosis.</title>
        <authorList>
            <consortium name="DOE Joint Genome Institute"/>
            <person name="Martino E."/>
            <person name="Morin E."/>
            <person name="Grelet G."/>
            <person name="Kuo A."/>
            <person name="Kohler A."/>
            <person name="Daghino S."/>
            <person name="Barry K."/>
            <person name="Choi C."/>
            <person name="Cichocki N."/>
            <person name="Clum A."/>
            <person name="Copeland A."/>
            <person name="Hainaut M."/>
            <person name="Haridas S."/>
            <person name="Labutti K."/>
            <person name="Lindquist E."/>
            <person name="Lipzen A."/>
            <person name="Khouja H.-R."/>
            <person name="Murat C."/>
            <person name="Ohm R."/>
            <person name="Olson A."/>
            <person name="Spatafora J."/>
            <person name="Veneault-Fourrey C."/>
            <person name="Henrissat B."/>
            <person name="Grigoriev I."/>
            <person name="Martin F."/>
            <person name="Perotto S."/>
        </authorList>
    </citation>
    <scope>NUCLEOTIDE SEQUENCE [LARGE SCALE GENOMIC DNA]</scope>
    <source>
        <strain evidence="2 3">F</strain>
    </source>
</reference>
<dbReference type="EMBL" id="KZ613957">
    <property type="protein sequence ID" value="PMD32898.1"/>
    <property type="molecule type" value="Genomic_DNA"/>
</dbReference>
<sequence>MKSSVAGRSKVRTSVSHEQLRINRLKKIMLLVVGCLVVTEVLVYPPWELGSSLPKVERARERSRGVSLGGSQRCMNKRTWLF</sequence>
<protein>
    <submittedName>
        <fullName evidence="2">Uncharacterized protein</fullName>
    </submittedName>
</protein>
<name>A0A2J6R308_HYAVF</name>
<keyword evidence="1" id="KW-0812">Transmembrane</keyword>
<keyword evidence="3" id="KW-1185">Reference proteome</keyword>
<proteinExistence type="predicted"/>
<keyword evidence="1" id="KW-0472">Membrane</keyword>
<keyword evidence="1" id="KW-1133">Transmembrane helix</keyword>
<evidence type="ECO:0000256" key="1">
    <source>
        <dbReference type="SAM" id="Phobius"/>
    </source>
</evidence>
<organism evidence="2 3">
    <name type="scientific">Hyaloscypha variabilis (strain UAMH 11265 / GT02V1 / F)</name>
    <name type="common">Meliniomyces variabilis</name>
    <dbReference type="NCBI Taxonomy" id="1149755"/>
    <lineage>
        <taxon>Eukaryota</taxon>
        <taxon>Fungi</taxon>
        <taxon>Dikarya</taxon>
        <taxon>Ascomycota</taxon>
        <taxon>Pezizomycotina</taxon>
        <taxon>Leotiomycetes</taxon>
        <taxon>Helotiales</taxon>
        <taxon>Hyaloscyphaceae</taxon>
        <taxon>Hyaloscypha</taxon>
        <taxon>Hyaloscypha variabilis</taxon>
    </lineage>
</organism>
<feature type="transmembrane region" description="Helical" evidence="1">
    <location>
        <begin position="28"/>
        <end position="47"/>
    </location>
</feature>
<dbReference type="AlphaFoldDB" id="A0A2J6R308"/>
<dbReference type="Proteomes" id="UP000235786">
    <property type="component" value="Unassembled WGS sequence"/>
</dbReference>